<organism evidence="1 2">
    <name type="scientific">Daucus carota subsp. sativus</name>
    <name type="common">Carrot</name>
    <dbReference type="NCBI Taxonomy" id="79200"/>
    <lineage>
        <taxon>Eukaryota</taxon>
        <taxon>Viridiplantae</taxon>
        <taxon>Streptophyta</taxon>
        <taxon>Embryophyta</taxon>
        <taxon>Tracheophyta</taxon>
        <taxon>Spermatophyta</taxon>
        <taxon>Magnoliopsida</taxon>
        <taxon>eudicotyledons</taxon>
        <taxon>Gunneridae</taxon>
        <taxon>Pentapetalae</taxon>
        <taxon>asterids</taxon>
        <taxon>campanulids</taxon>
        <taxon>Apiales</taxon>
        <taxon>Apiaceae</taxon>
        <taxon>Apioideae</taxon>
        <taxon>Scandiceae</taxon>
        <taxon>Daucinae</taxon>
        <taxon>Daucus</taxon>
        <taxon>Daucus sect. Daucus</taxon>
    </lineage>
</organism>
<reference evidence="1" key="1">
    <citation type="journal article" date="2016" name="Nat. Genet.">
        <title>A high-quality carrot genome assembly provides new insights into carotenoid accumulation and asterid genome evolution.</title>
        <authorList>
            <person name="Iorizzo M."/>
            <person name="Ellison S."/>
            <person name="Senalik D."/>
            <person name="Zeng P."/>
            <person name="Satapoomin P."/>
            <person name="Huang J."/>
            <person name="Bowman M."/>
            <person name="Iovene M."/>
            <person name="Sanseverino W."/>
            <person name="Cavagnaro P."/>
            <person name="Yildiz M."/>
            <person name="Macko-Podgorni A."/>
            <person name="Moranska E."/>
            <person name="Grzebelus E."/>
            <person name="Grzebelus D."/>
            <person name="Ashrafi H."/>
            <person name="Zheng Z."/>
            <person name="Cheng S."/>
            <person name="Spooner D."/>
            <person name="Van Deynze A."/>
            <person name="Simon P."/>
        </authorList>
    </citation>
    <scope>NUCLEOTIDE SEQUENCE</scope>
    <source>
        <tissue evidence="1">Leaf</tissue>
    </source>
</reference>
<dbReference type="EMBL" id="CP093345">
    <property type="protein sequence ID" value="WOG91365.1"/>
    <property type="molecule type" value="Genomic_DNA"/>
</dbReference>
<evidence type="ECO:0000313" key="2">
    <source>
        <dbReference type="Proteomes" id="UP000077755"/>
    </source>
</evidence>
<dbReference type="Proteomes" id="UP000077755">
    <property type="component" value="Chromosome 3"/>
</dbReference>
<sequence>MEEDRRHAGFLIRMPMYNGSEGKARLCRILGDEAGGIVLERVWFPLIVAKPKKGLTVAVLGIRAVGLAVIAEMTNGVDRSIVWLRCCGASGSST</sequence>
<gene>
    <name evidence="1" type="ORF">DCAR_0310614</name>
</gene>
<evidence type="ECO:0000313" key="1">
    <source>
        <dbReference type="EMBL" id="WOG91365.1"/>
    </source>
</evidence>
<keyword evidence="2" id="KW-1185">Reference proteome</keyword>
<dbReference type="AlphaFoldDB" id="A0A166A1G2"/>
<dbReference type="Gramene" id="KZN00634">
    <property type="protein sequence ID" value="KZN00634"/>
    <property type="gene ID" value="DCAR_009388"/>
</dbReference>
<name>A0A166A1G2_DAUCS</name>
<proteinExistence type="predicted"/>
<reference evidence="1" key="2">
    <citation type="submission" date="2022-03" db="EMBL/GenBank/DDBJ databases">
        <title>Draft title - Genomic analysis of global carrot germplasm unveils the trajectory of domestication and the origin of high carotenoid orange carrot.</title>
        <authorList>
            <person name="Iorizzo M."/>
            <person name="Ellison S."/>
            <person name="Senalik D."/>
            <person name="Macko-Podgorni A."/>
            <person name="Grzebelus D."/>
            <person name="Bostan H."/>
            <person name="Rolling W."/>
            <person name="Curaba J."/>
            <person name="Simon P."/>
        </authorList>
    </citation>
    <scope>NUCLEOTIDE SEQUENCE</scope>
    <source>
        <tissue evidence="1">Leaf</tissue>
    </source>
</reference>
<protein>
    <submittedName>
        <fullName evidence="1">Uncharacterized protein</fullName>
    </submittedName>
</protein>
<accession>A0A166A1G2</accession>